<keyword evidence="3" id="KW-0732">Signal</keyword>
<evidence type="ECO:0000256" key="1">
    <source>
        <dbReference type="SAM" id="MobiDB-lite"/>
    </source>
</evidence>
<gene>
    <name evidence="4" type="ORF">HC138_08865</name>
</gene>
<proteinExistence type="predicted"/>
<keyword evidence="2" id="KW-0812">Transmembrane</keyword>
<dbReference type="Proteomes" id="UP000591626">
    <property type="component" value="Unassembled WGS sequence"/>
</dbReference>
<protein>
    <recommendedName>
        <fullName evidence="6">Secreted protein</fullName>
    </recommendedName>
</protein>
<keyword evidence="2" id="KW-1133">Transmembrane helix</keyword>
<feature type="chain" id="PRO_5042886090" description="Secreted protein" evidence="3">
    <location>
        <begin position="26"/>
        <end position="283"/>
    </location>
</feature>
<accession>A0AAP7CCP2</accession>
<feature type="signal peptide" evidence="3">
    <location>
        <begin position="1"/>
        <end position="25"/>
    </location>
</feature>
<dbReference type="AlphaFoldDB" id="A0AAP7CCP2"/>
<evidence type="ECO:0000313" key="4">
    <source>
        <dbReference type="EMBL" id="NJJ04457.1"/>
    </source>
</evidence>
<sequence>MNRLLAAAAAGALALAALPMTNANAQDLPKETKDARGETYFLNEEGTHYVPDAQEALKPFAQLDSAQQEKAVAIVDAAVAGLIDTGVIRDAQTSVQAPAPAPAPELSEEEKAEAQSGGEATQAPAEKPLGADNVDPANPDPVANGLVKFPPVATLDGVTYFLNKNGHTFVADVLRVNSDVTPEEIALSDGLVAKFAGEIARQGIEAARAAGDLNVDVAPAAPYAAERGGAETVDAAAADTAATAQRGLAAETGSNTLVRALFALLLASVLGTGVYAFARRRLI</sequence>
<evidence type="ECO:0008006" key="6">
    <source>
        <dbReference type="Google" id="ProtNLM"/>
    </source>
</evidence>
<evidence type="ECO:0000313" key="5">
    <source>
        <dbReference type="Proteomes" id="UP000591626"/>
    </source>
</evidence>
<feature type="region of interest" description="Disordered" evidence="1">
    <location>
        <begin position="95"/>
        <end position="142"/>
    </location>
</feature>
<keyword evidence="2" id="KW-0472">Membrane</keyword>
<evidence type="ECO:0000256" key="2">
    <source>
        <dbReference type="SAM" id="Phobius"/>
    </source>
</evidence>
<dbReference type="RefSeq" id="WP_070569197.1">
    <property type="nucleotide sequence ID" value="NZ_JAAUVV010000018.1"/>
</dbReference>
<dbReference type="EMBL" id="JAAUVV010000018">
    <property type="protein sequence ID" value="NJJ04457.1"/>
    <property type="molecule type" value="Genomic_DNA"/>
</dbReference>
<comment type="caution">
    <text evidence="4">The sequence shown here is derived from an EMBL/GenBank/DDBJ whole genome shotgun (WGS) entry which is preliminary data.</text>
</comment>
<reference evidence="4 5" key="1">
    <citation type="submission" date="2020-03" db="EMBL/GenBank/DDBJ databases">
        <title>Draft genome sequences of bacterial isolates from the female urobiome.</title>
        <authorList>
            <person name="Miller-Ensminger T."/>
            <person name="Wolfe A.J."/>
            <person name="Putonti C."/>
        </authorList>
    </citation>
    <scope>NUCLEOTIDE SEQUENCE [LARGE SCALE GENOMIC DNA]</scope>
    <source>
        <strain evidence="4 5">UMB8490</strain>
    </source>
</reference>
<evidence type="ECO:0000256" key="3">
    <source>
        <dbReference type="SAM" id="SignalP"/>
    </source>
</evidence>
<organism evidence="4 5">
    <name type="scientific">Corynebacterium coyleae</name>
    <dbReference type="NCBI Taxonomy" id="53374"/>
    <lineage>
        <taxon>Bacteria</taxon>
        <taxon>Bacillati</taxon>
        <taxon>Actinomycetota</taxon>
        <taxon>Actinomycetes</taxon>
        <taxon>Mycobacteriales</taxon>
        <taxon>Corynebacteriaceae</taxon>
        <taxon>Corynebacterium</taxon>
    </lineage>
</organism>
<feature type="transmembrane region" description="Helical" evidence="2">
    <location>
        <begin position="257"/>
        <end position="278"/>
    </location>
</feature>
<name>A0AAP7CCP2_9CORY</name>